<keyword evidence="4" id="KW-1185">Reference proteome</keyword>
<gene>
    <name evidence="3" type="ORF">SAMN05421505_10917</name>
</gene>
<reference evidence="3 4" key="1">
    <citation type="submission" date="2016-10" db="EMBL/GenBank/DDBJ databases">
        <authorList>
            <person name="de Groot N.N."/>
        </authorList>
    </citation>
    <scope>NUCLEOTIDE SEQUENCE [LARGE SCALE GENOMIC DNA]</scope>
    <source>
        <strain evidence="3 4">CPCC 201354</strain>
    </source>
</reference>
<sequence length="142" mass="15068">MVTRDVENGHQTVPVLGSPDDLPDRPARPGRFIVHAVIGVLVAVFAGGWGYLMLAAGGNPAIIDQTISFDTSRPDSAGITFEIVKPADRSAVCRIRADDVNHVEVGSREVTIPAGEGIVRLKETLATSAQATSVSVYYCHLT</sequence>
<evidence type="ECO:0000256" key="1">
    <source>
        <dbReference type="SAM" id="MobiDB-lite"/>
    </source>
</evidence>
<evidence type="ECO:0000313" key="3">
    <source>
        <dbReference type="EMBL" id="SDG88734.1"/>
    </source>
</evidence>
<keyword evidence="2" id="KW-0472">Membrane</keyword>
<protein>
    <recommendedName>
        <fullName evidence="5">DUF4307 domain-containing protein</fullName>
    </recommendedName>
</protein>
<feature type="region of interest" description="Disordered" evidence="1">
    <location>
        <begin position="1"/>
        <end position="22"/>
    </location>
</feature>
<dbReference type="OrthoDB" id="3542971at2"/>
<dbReference type="EMBL" id="FNCN01000009">
    <property type="protein sequence ID" value="SDG88734.1"/>
    <property type="molecule type" value="Genomic_DNA"/>
</dbReference>
<dbReference type="Proteomes" id="UP000198923">
    <property type="component" value="Unassembled WGS sequence"/>
</dbReference>
<organism evidence="3 4">
    <name type="scientific">Sinosporangium album</name>
    <dbReference type="NCBI Taxonomy" id="504805"/>
    <lineage>
        <taxon>Bacteria</taxon>
        <taxon>Bacillati</taxon>
        <taxon>Actinomycetota</taxon>
        <taxon>Actinomycetes</taxon>
        <taxon>Streptosporangiales</taxon>
        <taxon>Streptosporangiaceae</taxon>
        <taxon>Sinosporangium</taxon>
    </lineage>
</organism>
<dbReference type="RefSeq" id="WP_093170532.1">
    <property type="nucleotide sequence ID" value="NZ_FNCN01000009.1"/>
</dbReference>
<evidence type="ECO:0000256" key="2">
    <source>
        <dbReference type="SAM" id="Phobius"/>
    </source>
</evidence>
<keyword evidence="2" id="KW-1133">Transmembrane helix</keyword>
<accession>A0A1G7XX41</accession>
<dbReference type="AlphaFoldDB" id="A0A1G7XX41"/>
<evidence type="ECO:0008006" key="5">
    <source>
        <dbReference type="Google" id="ProtNLM"/>
    </source>
</evidence>
<keyword evidence="2" id="KW-0812">Transmembrane</keyword>
<feature type="transmembrane region" description="Helical" evidence="2">
    <location>
        <begin position="32"/>
        <end position="54"/>
    </location>
</feature>
<proteinExistence type="predicted"/>
<name>A0A1G7XX41_9ACTN</name>
<dbReference type="STRING" id="504805.SAMN05421505_10917"/>
<dbReference type="Pfam" id="PF14155">
    <property type="entry name" value="DUF4307"/>
    <property type="match status" value="1"/>
</dbReference>
<evidence type="ECO:0000313" key="4">
    <source>
        <dbReference type="Proteomes" id="UP000198923"/>
    </source>
</evidence>
<dbReference type="InterPro" id="IPR025443">
    <property type="entry name" value="DUF4307"/>
</dbReference>